<evidence type="ECO:0000313" key="2">
    <source>
        <dbReference type="EMBL" id="PSS34542.1"/>
    </source>
</evidence>
<dbReference type="Gramene" id="PSS34542">
    <property type="protein sequence ID" value="PSS34542"/>
    <property type="gene ID" value="CEY00_Acc01644"/>
</dbReference>
<dbReference type="InParanoid" id="A0A2R6RWZ8"/>
<proteinExistence type="predicted"/>
<keyword evidence="1" id="KW-0812">Transmembrane</keyword>
<dbReference type="PANTHER" id="PTHR34054">
    <property type="entry name" value="EXPRESSED PROTEIN"/>
    <property type="match status" value="1"/>
</dbReference>
<evidence type="ECO:0000256" key="1">
    <source>
        <dbReference type="SAM" id="Phobius"/>
    </source>
</evidence>
<dbReference type="FunCoup" id="A0A2R6RWZ8">
    <property type="interactions" value="30"/>
</dbReference>
<keyword evidence="2" id="KW-0067">ATP-binding</keyword>
<protein>
    <submittedName>
        <fullName evidence="2">ATP-dependent RNA helicase</fullName>
    </submittedName>
</protein>
<sequence length="233" mass="26262">MGSLSSVGVALSLIFGFLLLALMAELYYLLWWKKNRHNNREIDQQEEEEGNCSSPGRDLLHMLCLTKPSSLSCSHTHVHEPQAPFHPHPNKALWPKHGPPRLLFTIKEETMEDLESEDGKSTSRRSFTVETPFLTPLASPPYFTPPLSPVWDSSKTHHGLFNPLFESSPPPNFKILKEAEDVLKMDEENGSFITLIVGNKKERETNNSTISSSQLLPLASNNKPITLQIHQVN</sequence>
<dbReference type="EMBL" id="NKQK01000002">
    <property type="protein sequence ID" value="PSS34542.1"/>
    <property type="molecule type" value="Genomic_DNA"/>
</dbReference>
<dbReference type="PANTHER" id="PTHR34054:SF2">
    <property type="entry name" value="EXPRESSED PROTEIN"/>
    <property type="match status" value="1"/>
</dbReference>
<reference evidence="3" key="2">
    <citation type="journal article" date="2018" name="BMC Genomics">
        <title>A manually annotated Actinidia chinensis var. chinensis (kiwifruit) genome highlights the challenges associated with draft genomes and gene prediction in plants.</title>
        <authorList>
            <person name="Pilkington S.M."/>
            <person name="Crowhurst R."/>
            <person name="Hilario E."/>
            <person name="Nardozza S."/>
            <person name="Fraser L."/>
            <person name="Peng Y."/>
            <person name="Gunaseelan K."/>
            <person name="Simpson R."/>
            <person name="Tahir J."/>
            <person name="Deroles S.C."/>
            <person name="Templeton K."/>
            <person name="Luo Z."/>
            <person name="Davy M."/>
            <person name="Cheng C."/>
            <person name="McNeilage M."/>
            <person name="Scaglione D."/>
            <person name="Liu Y."/>
            <person name="Zhang Q."/>
            <person name="Datson P."/>
            <person name="De Silva N."/>
            <person name="Gardiner S.E."/>
            <person name="Bassett H."/>
            <person name="Chagne D."/>
            <person name="McCallum J."/>
            <person name="Dzierzon H."/>
            <person name="Deng C."/>
            <person name="Wang Y.Y."/>
            <person name="Barron L."/>
            <person name="Manako K."/>
            <person name="Bowen J."/>
            <person name="Foster T.M."/>
            <person name="Erridge Z.A."/>
            <person name="Tiffin H."/>
            <person name="Waite C.N."/>
            <person name="Davies K.M."/>
            <person name="Grierson E.P."/>
            <person name="Laing W.A."/>
            <person name="Kirk R."/>
            <person name="Chen X."/>
            <person name="Wood M."/>
            <person name="Montefiori M."/>
            <person name="Brummell D.A."/>
            <person name="Schwinn K.E."/>
            <person name="Catanach A."/>
            <person name="Fullerton C."/>
            <person name="Li D."/>
            <person name="Meiyalaghan S."/>
            <person name="Nieuwenhuizen N."/>
            <person name="Read N."/>
            <person name="Prakash R."/>
            <person name="Hunter D."/>
            <person name="Zhang H."/>
            <person name="McKenzie M."/>
            <person name="Knabel M."/>
            <person name="Harris A."/>
            <person name="Allan A.C."/>
            <person name="Gleave A."/>
            <person name="Chen A."/>
            <person name="Janssen B.J."/>
            <person name="Plunkett B."/>
            <person name="Ampomah-Dwamena C."/>
            <person name="Voogd C."/>
            <person name="Leif D."/>
            <person name="Lafferty D."/>
            <person name="Souleyre E.J.F."/>
            <person name="Varkonyi-Gasic E."/>
            <person name="Gambi F."/>
            <person name="Hanley J."/>
            <person name="Yao J.L."/>
            <person name="Cheung J."/>
            <person name="David K.M."/>
            <person name="Warren B."/>
            <person name="Marsh K."/>
            <person name="Snowden K.C."/>
            <person name="Lin-Wang K."/>
            <person name="Brian L."/>
            <person name="Martinez-Sanchez M."/>
            <person name="Wang M."/>
            <person name="Ileperuma N."/>
            <person name="Macnee N."/>
            <person name="Campin R."/>
            <person name="McAtee P."/>
            <person name="Drummond R.S.M."/>
            <person name="Espley R.V."/>
            <person name="Ireland H.S."/>
            <person name="Wu R."/>
            <person name="Atkinson R.G."/>
            <person name="Karunairetnam S."/>
            <person name="Bulley S."/>
            <person name="Chunkath S."/>
            <person name="Hanley Z."/>
            <person name="Storey R."/>
            <person name="Thrimawithana A.H."/>
            <person name="Thomson S."/>
            <person name="David C."/>
            <person name="Testolin R."/>
            <person name="Huang H."/>
            <person name="Hellens R.P."/>
            <person name="Schaffer R.J."/>
        </authorList>
    </citation>
    <scope>NUCLEOTIDE SEQUENCE [LARGE SCALE GENOMIC DNA]</scope>
    <source>
        <strain evidence="3">cv. Red5</strain>
    </source>
</reference>
<keyword evidence="1" id="KW-0472">Membrane</keyword>
<dbReference type="AlphaFoldDB" id="A0A2R6RWZ8"/>
<dbReference type="InterPro" id="IPR045884">
    <property type="entry name" value="At5g59350-like"/>
</dbReference>
<comment type="caution">
    <text evidence="2">The sequence shown here is derived from an EMBL/GenBank/DDBJ whole genome shotgun (WGS) entry which is preliminary data.</text>
</comment>
<keyword evidence="2" id="KW-0547">Nucleotide-binding</keyword>
<keyword evidence="1" id="KW-1133">Transmembrane helix</keyword>
<dbReference type="STRING" id="1590841.A0A2R6RWZ8"/>
<name>A0A2R6RWZ8_ACTCC</name>
<evidence type="ECO:0000313" key="3">
    <source>
        <dbReference type="Proteomes" id="UP000241394"/>
    </source>
</evidence>
<gene>
    <name evidence="2" type="ORF">CEY00_Acc01644</name>
</gene>
<dbReference type="OMA" id="RCKREES"/>
<dbReference type="GO" id="GO:0004386">
    <property type="term" value="F:helicase activity"/>
    <property type="evidence" value="ECO:0007669"/>
    <property type="project" value="UniProtKB-KW"/>
</dbReference>
<organism evidence="2 3">
    <name type="scientific">Actinidia chinensis var. chinensis</name>
    <name type="common">Chinese soft-hair kiwi</name>
    <dbReference type="NCBI Taxonomy" id="1590841"/>
    <lineage>
        <taxon>Eukaryota</taxon>
        <taxon>Viridiplantae</taxon>
        <taxon>Streptophyta</taxon>
        <taxon>Embryophyta</taxon>
        <taxon>Tracheophyta</taxon>
        <taxon>Spermatophyta</taxon>
        <taxon>Magnoliopsida</taxon>
        <taxon>eudicotyledons</taxon>
        <taxon>Gunneridae</taxon>
        <taxon>Pentapetalae</taxon>
        <taxon>asterids</taxon>
        <taxon>Ericales</taxon>
        <taxon>Actinidiaceae</taxon>
        <taxon>Actinidia</taxon>
    </lineage>
</organism>
<feature type="transmembrane region" description="Helical" evidence="1">
    <location>
        <begin position="6"/>
        <end position="30"/>
    </location>
</feature>
<reference evidence="2 3" key="1">
    <citation type="submission" date="2017-07" db="EMBL/GenBank/DDBJ databases">
        <title>An improved, manually edited Actinidia chinensis var. chinensis (kiwifruit) genome highlights the challenges associated with draft genomes and gene prediction in plants.</title>
        <authorList>
            <person name="Pilkington S."/>
            <person name="Crowhurst R."/>
            <person name="Hilario E."/>
            <person name="Nardozza S."/>
            <person name="Fraser L."/>
            <person name="Peng Y."/>
            <person name="Gunaseelan K."/>
            <person name="Simpson R."/>
            <person name="Tahir J."/>
            <person name="Deroles S."/>
            <person name="Templeton K."/>
            <person name="Luo Z."/>
            <person name="Davy M."/>
            <person name="Cheng C."/>
            <person name="Mcneilage M."/>
            <person name="Scaglione D."/>
            <person name="Liu Y."/>
            <person name="Zhang Q."/>
            <person name="Datson P."/>
            <person name="De Silva N."/>
            <person name="Gardiner S."/>
            <person name="Bassett H."/>
            <person name="Chagne D."/>
            <person name="Mccallum J."/>
            <person name="Dzierzon H."/>
            <person name="Deng C."/>
            <person name="Wang Y.-Y."/>
            <person name="Barron N."/>
            <person name="Manako K."/>
            <person name="Bowen J."/>
            <person name="Foster T."/>
            <person name="Erridge Z."/>
            <person name="Tiffin H."/>
            <person name="Waite C."/>
            <person name="Davies K."/>
            <person name="Grierson E."/>
            <person name="Laing W."/>
            <person name="Kirk R."/>
            <person name="Chen X."/>
            <person name="Wood M."/>
            <person name="Montefiori M."/>
            <person name="Brummell D."/>
            <person name="Schwinn K."/>
            <person name="Catanach A."/>
            <person name="Fullerton C."/>
            <person name="Li D."/>
            <person name="Meiyalaghan S."/>
            <person name="Nieuwenhuizen N."/>
            <person name="Read N."/>
            <person name="Prakash R."/>
            <person name="Hunter D."/>
            <person name="Zhang H."/>
            <person name="Mckenzie M."/>
            <person name="Knabel M."/>
            <person name="Harris A."/>
            <person name="Allan A."/>
            <person name="Chen A."/>
            <person name="Janssen B."/>
            <person name="Plunkett B."/>
            <person name="Dwamena C."/>
            <person name="Voogd C."/>
            <person name="Leif D."/>
            <person name="Lafferty D."/>
            <person name="Souleyre E."/>
            <person name="Varkonyi-Gasic E."/>
            <person name="Gambi F."/>
            <person name="Hanley J."/>
            <person name="Yao J.-L."/>
            <person name="Cheung J."/>
            <person name="David K."/>
            <person name="Warren B."/>
            <person name="Marsh K."/>
            <person name="Snowden K."/>
            <person name="Lin-Wang K."/>
            <person name="Brian L."/>
            <person name="Martinez-Sanchez M."/>
            <person name="Wang M."/>
            <person name="Ileperuma N."/>
            <person name="Macnee N."/>
            <person name="Campin R."/>
            <person name="Mcatee P."/>
            <person name="Drummond R."/>
            <person name="Espley R."/>
            <person name="Ireland H."/>
            <person name="Wu R."/>
            <person name="Atkinson R."/>
            <person name="Karunairetnam S."/>
            <person name="Bulley S."/>
            <person name="Chunkath S."/>
            <person name="Hanley Z."/>
            <person name="Storey R."/>
            <person name="Thrimawithana A."/>
            <person name="Thomson S."/>
            <person name="David C."/>
            <person name="Testolin R."/>
        </authorList>
    </citation>
    <scope>NUCLEOTIDE SEQUENCE [LARGE SCALE GENOMIC DNA]</scope>
    <source>
        <strain evidence="3">cv. Red5</strain>
        <tissue evidence="2">Young leaf</tissue>
    </source>
</reference>
<dbReference type="Proteomes" id="UP000241394">
    <property type="component" value="Chromosome LG2"/>
</dbReference>
<dbReference type="OrthoDB" id="784633at2759"/>
<accession>A0A2R6RWZ8</accession>
<keyword evidence="3" id="KW-1185">Reference proteome</keyword>
<keyword evidence="2" id="KW-0347">Helicase</keyword>
<keyword evidence="2" id="KW-0378">Hydrolase</keyword>